<proteinExistence type="predicted"/>
<name>G3A3U5_9RALS</name>
<dbReference type="SUPFAM" id="SSF46579">
    <property type="entry name" value="Prefoldin"/>
    <property type="match status" value="1"/>
</dbReference>
<reference evidence="3" key="1">
    <citation type="journal article" date="2011" name="PLoS ONE">
        <title>Ralstonia syzygii, the Blood Disease Bacterium and some Asian R. solanacearum strains form a single genomic species despite divergent lifestyles.</title>
        <authorList>
            <person name="Remenant B."/>
            <person name="de Cambiaire J.C."/>
            <person name="Cellier G."/>
            <person name="Jacobs J.M."/>
            <person name="Mangenot S."/>
            <person name="Barbe V."/>
            <person name="Lajus A."/>
            <person name="Vallenet D."/>
            <person name="Medigue C."/>
            <person name="Fegan M."/>
            <person name="Allen C."/>
            <person name="Prior P."/>
        </authorList>
    </citation>
    <scope>NUCLEOTIDE SEQUENCE</scope>
    <source>
        <strain evidence="3">R24</strain>
    </source>
</reference>
<evidence type="ECO:0000313" key="3">
    <source>
        <dbReference type="EMBL" id="CCA88556.1"/>
    </source>
</evidence>
<feature type="coiled-coil region" evidence="1">
    <location>
        <begin position="5"/>
        <end position="46"/>
    </location>
</feature>
<dbReference type="AlphaFoldDB" id="G3A3U5"/>
<evidence type="ECO:0000256" key="2">
    <source>
        <dbReference type="SAM" id="MobiDB-lite"/>
    </source>
</evidence>
<keyword evidence="1" id="KW-0175">Coiled coil</keyword>
<reference evidence="3" key="2">
    <citation type="submission" date="2011-04" db="EMBL/GenBank/DDBJ databases">
        <authorList>
            <person name="Genoscope - CEA"/>
        </authorList>
    </citation>
    <scope>NUCLEOTIDE SEQUENCE</scope>
    <source>
        <strain evidence="3">R24</strain>
    </source>
</reference>
<feature type="region of interest" description="Disordered" evidence="2">
    <location>
        <begin position="105"/>
        <end position="131"/>
    </location>
</feature>
<organism evidence="3">
    <name type="scientific">Ralstonia syzygii R24</name>
    <dbReference type="NCBI Taxonomy" id="907261"/>
    <lineage>
        <taxon>Bacteria</taxon>
        <taxon>Pseudomonadati</taxon>
        <taxon>Pseudomonadota</taxon>
        <taxon>Betaproteobacteria</taxon>
        <taxon>Burkholderiales</taxon>
        <taxon>Burkholderiaceae</taxon>
        <taxon>Ralstonia</taxon>
        <taxon>Ralstonia solanacearum species complex</taxon>
    </lineage>
</organism>
<protein>
    <submittedName>
        <fullName evidence="3">Uncharacterized protein</fullName>
    </submittedName>
</protein>
<dbReference type="RefSeq" id="WP_197331772.1">
    <property type="nucleotide sequence ID" value="NZ_CP115944.1"/>
</dbReference>
<gene>
    <name evidence="3" type="ORF">RALSY_30302</name>
</gene>
<dbReference type="EMBL" id="FR854088">
    <property type="protein sequence ID" value="CCA88556.1"/>
    <property type="molecule type" value="Genomic_DNA"/>
</dbReference>
<accession>G3A3U5</accession>
<feature type="compositionally biased region" description="Acidic residues" evidence="2">
    <location>
        <begin position="106"/>
        <end position="119"/>
    </location>
</feature>
<sequence length="131" mass="15266">MDGEVERLRERVEELEQRISDKESRREEMEALIASLERALDYLDSLGPLGNMGFREGLMPEASSLRITIESRYFKIEDRLNYRIEERDDLVMRVEFMREDLTELQSDLDEAESEADLDDAVFGPDRPGFSA</sequence>
<evidence type="ECO:0000256" key="1">
    <source>
        <dbReference type="SAM" id="Coils"/>
    </source>
</evidence>
<dbReference type="Gene3D" id="1.20.5.340">
    <property type="match status" value="1"/>
</dbReference>